<dbReference type="RefSeq" id="WP_094722377.1">
    <property type="nucleotide sequence ID" value="NZ_MWWS01000004.1"/>
</dbReference>
<comment type="caution">
    <text evidence="1">The sequence shown here is derived from an EMBL/GenBank/DDBJ whole genome shotgun (WGS) entry which is preliminary data.</text>
</comment>
<proteinExistence type="predicted"/>
<name>A0A261ESG9_9BIFI</name>
<dbReference type="Gene3D" id="3.40.50.450">
    <property type="match status" value="1"/>
</dbReference>
<dbReference type="Proteomes" id="UP000216004">
    <property type="component" value="Unassembled WGS sequence"/>
</dbReference>
<organism evidence="1 2">
    <name type="scientific">Bombiscardovia coagulans</name>
    <dbReference type="NCBI Taxonomy" id="686666"/>
    <lineage>
        <taxon>Bacteria</taxon>
        <taxon>Bacillati</taxon>
        <taxon>Actinomycetota</taxon>
        <taxon>Actinomycetes</taxon>
        <taxon>Bifidobacteriales</taxon>
        <taxon>Bifidobacteriaceae</taxon>
        <taxon>Bombiscardovia</taxon>
    </lineage>
</organism>
<gene>
    <name evidence="1" type="ORF">BOCO_0324</name>
</gene>
<protein>
    <recommendedName>
        <fullName evidence="3">Nucleoside 2-deoxyribosyltransferase</fullName>
    </recommendedName>
</protein>
<dbReference type="EMBL" id="MWWS01000004">
    <property type="protein sequence ID" value="OZG49807.1"/>
    <property type="molecule type" value="Genomic_DNA"/>
</dbReference>
<evidence type="ECO:0000313" key="2">
    <source>
        <dbReference type="Proteomes" id="UP000216004"/>
    </source>
</evidence>
<dbReference type="SUPFAM" id="SSF52309">
    <property type="entry name" value="N-(deoxy)ribosyltransferase-like"/>
    <property type="match status" value="1"/>
</dbReference>
<sequence length="275" mass="31491">MFNLIVSAKGDVTSVTKDRILERLYTKDHIRRQFVTADGDIDRRKLETLPVLLVEEFKDDVKVPVRVGYFTAPFSDDVKQSLFIPSFTAEILQDNLSAFSMVEWENTHTHWAVKEGDLFQILGNIFESRPDCKNRINQFPIEQIVSNRVAVMMSFKAEYDDTYETIKQACSQEGYEAKRVDEFYDPTSIPEQIIELINSSAYVIADISELNANVLFEAGYAAGVQKPTILVTSTSDTPVPFDIRHIRYFSYLNNKQGRKKLFTSVVYALQSLQAR</sequence>
<accession>A0A261ESG9</accession>
<dbReference type="AlphaFoldDB" id="A0A261ESG9"/>
<evidence type="ECO:0000313" key="1">
    <source>
        <dbReference type="EMBL" id="OZG49807.1"/>
    </source>
</evidence>
<dbReference type="OrthoDB" id="5180013at2"/>
<evidence type="ECO:0008006" key="3">
    <source>
        <dbReference type="Google" id="ProtNLM"/>
    </source>
</evidence>
<reference evidence="1 2" key="1">
    <citation type="journal article" date="2017" name="BMC Genomics">
        <title>Comparative genomic and phylogenomic analyses of the Bifidobacteriaceae family.</title>
        <authorList>
            <person name="Lugli G.A."/>
            <person name="Milani C."/>
            <person name="Turroni F."/>
            <person name="Duranti S."/>
            <person name="Mancabelli L."/>
            <person name="Mangifesta M."/>
            <person name="Ferrario C."/>
            <person name="Modesto M."/>
            <person name="Mattarelli P."/>
            <person name="Jiri K."/>
            <person name="van Sinderen D."/>
            <person name="Ventura M."/>
        </authorList>
    </citation>
    <scope>NUCLEOTIDE SEQUENCE [LARGE SCALE GENOMIC DNA]</scope>
    <source>
        <strain evidence="1 2">DSM 22924</strain>
    </source>
</reference>
<keyword evidence="2" id="KW-1185">Reference proteome</keyword>